<evidence type="ECO:0000256" key="2">
    <source>
        <dbReference type="SAM" id="Phobius"/>
    </source>
</evidence>
<evidence type="ECO:0000313" key="4">
    <source>
        <dbReference type="EMBL" id="MDI3322207.1"/>
    </source>
</evidence>
<dbReference type="SUPFAM" id="SSF74653">
    <property type="entry name" value="TolA/TonB C-terminal domain"/>
    <property type="match status" value="1"/>
</dbReference>
<organism evidence="4 5">
    <name type="scientific">Pinibacter soli</name>
    <dbReference type="NCBI Taxonomy" id="3044211"/>
    <lineage>
        <taxon>Bacteria</taxon>
        <taxon>Pseudomonadati</taxon>
        <taxon>Bacteroidota</taxon>
        <taxon>Chitinophagia</taxon>
        <taxon>Chitinophagales</taxon>
        <taxon>Chitinophagaceae</taxon>
        <taxon>Pinibacter</taxon>
    </lineage>
</organism>
<dbReference type="Gene3D" id="2.60.40.1120">
    <property type="entry name" value="Carboxypeptidase-like, regulatory domain"/>
    <property type="match status" value="1"/>
</dbReference>
<dbReference type="SUPFAM" id="SSF49464">
    <property type="entry name" value="Carboxypeptidase regulatory domain-like"/>
    <property type="match status" value="1"/>
</dbReference>
<feature type="compositionally biased region" description="Basic and acidic residues" evidence="1">
    <location>
        <begin position="117"/>
        <end position="133"/>
    </location>
</feature>
<gene>
    <name evidence="4" type="ORF">QJ048_20630</name>
</gene>
<feature type="domain" description="TonB C-terminal" evidence="3">
    <location>
        <begin position="388"/>
        <end position="445"/>
    </location>
</feature>
<proteinExistence type="predicted"/>
<feature type="compositionally biased region" description="Polar residues" evidence="1">
    <location>
        <begin position="140"/>
        <end position="155"/>
    </location>
</feature>
<keyword evidence="5" id="KW-1185">Reference proteome</keyword>
<dbReference type="RefSeq" id="WP_282336327.1">
    <property type="nucleotide sequence ID" value="NZ_JASBRG010000007.1"/>
</dbReference>
<protein>
    <submittedName>
        <fullName evidence="4">Carboxypeptidase-like regulatory domain-containing protein</fullName>
    </submittedName>
</protein>
<accession>A0ABT6RI06</accession>
<dbReference type="InterPro" id="IPR008969">
    <property type="entry name" value="CarboxyPept-like_regulatory"/>
</dbReference>
<comment type="caution">
    <text evidence="4">The sequence shown here is derived from an EMBL/GenBank/DDBJ whole genome shotgun (WGS) entry which is preliminary data.</text>
</comment>
<dbReference type="Pfam" id="PF13715">
    <property type="entry name" value="CarbopepD_reg_2"/>
    <property type="match status" value="1"/>
</dbReference>
<feature type="region of interest" description="Disordered" evidence="1">
    <location>
        <begin position="117"/>
        <end position="155"/>
    </location>
</feature>
<evidence type="ECO:0000313" key="5">
    <source>
        <dbReference type="Proteomes" id="UP001226434"/>
    </source>
</evidence>
<evidence type="ECO:0000259" key="3">
    <source>
        <dbReference type="Pfam" id="PF03544"/>
    </source>
</evidence>
<keyword evidence="2" id="KW-0812">Transmembrane</keyword>
<name>A0ABT6RI06_9BACT</name>
<dbReference type="EMBL" id="JASBRG010000007">
    <property type="protein sequence ID" value="MDI3322207.1"/>
    <property type="molecule type" value="Genomic_DNA"/>
</dbReference>
<dbReference type="Gene3D" id="3.30.1150.10">
    <property type="match status" value="1"/>
</dbReference>
<dbReference type="Pfam" id="PF03544">
    <property type="entry name" value="TonB_C"/>
    <property type="match status" value="1"/>
</dbReference>
<keyword evidence="2" id="KW-1133">Transmembrane helix</keyword>
<evidence type="ECO:0000256" key="1">
    <source>
        <dbReference type="SAM" id="MobiDB-lite"/>
    </source>
</evidence>
<sequence>MSDNKNHIKTFTAEDIRNYWSGTMSPSEMHALEKASLDDPFLADALEGYSSVESQTAANDIKWLRKNLASNERKEKKAIPLFKQNWMRVAAALIIIGGLGTLSYFIFLPEKNKEVAQTESGAKKEQVTERKQDTVATPKDTPTFNFKAQPEQETPDLNANRQQNLIANGNAKKLQYNLAPAKQFYAKDLANAEETFNAPVVSDSIKLAKTFSDTDDLKKEKPSSVATMLSGKVSGVKAEEAPQVAASQNFGLLKNNISGRITNSKNEPIAGAVIKANNLDNVAVVSDKNGVFSFPASEATRFDSVSVNSIGYLSANVALNANAQNNIKLEENATALNDVVVVGYGSKKKSKPVRAAAVSPIDTLQPAPVDGWEDYYNYVQRSTESFPNIDGEIIVRFEIDKSGKPNNIVVEKSLTDAADKEAIRIVKEGPGWKANSKKKKVRLTIKF</sequence>
<feature type="transmembrane region" description="Helical" evidence="2">
    <location>
        <begin position="86"/>
        <end position="107"/>
    </location>
</feature>
<reference evidence="4 5" key="1">
    <citation type="submission" date="2023-05" db="EMBL/GenBank/DDBJ databases">
        <title>Genome sequence of Pinibacter sp. MAH-24.</title>
        <authorList>
            <person name="Huq M.A."/>
        </authorList>
    </citation>
    <scope>NUCLEOTIDE SEQUENCE [LARGE SCALE GENOMIC DNA]</scope>
    <source>
        <strain evidence="4 5">MAH-24</strain>
    </source>
</reference>
<keyword evidence="2" id="KW-0472">Membrane</keyword>
<dbReference type="Proteomes" id="UP001226434">
    <property type="component" value="Unassembled WGS sequence"/>
</dbReference>
<dbReference type="InterPro" id="IPR037682">
    <property type="entry name" value="TonB_C"/>
</dbReference>